<comment type="subcellular location">
    <subcellularLocation>
        <location evidence="1">Membrane</location>
        <topology evidence="1">Single-pass type I membrane protein</topology>
    </subcellularLocation>
</comment>
<keyword evidence="5 13" id="KW-0812">Transmembrane</keyword>
<evidence type="ECO:0000256" key="7">
    <source>
        <dbReference type="ARBA" id="ARBA00022737"/>
    </source>
</evidence>
<name>A0A9D4ISE9_DREPO</name>
<reference evidence="15" key="2">
    <citation type="submission" date="2020-11" db="EMBL/GenBank/DDBJ databases">
        <authorList>
            <person name="McCartney M.A."/>
            <person name="Auch B."/>
            <person name="Kono T."/>
            <person name="Mallez S."/>
            <person name="Becker A."/>
            <person name="Gohl D.M."/>
            <person name="Silverstein K.A.T."/>
            <person name="Koren S."/>
            <person name="Bechman K.B."/>
            <person name="Herman A."/>
            <person name="Abrahante J.E."/>
            <person name="Garbe J."/>
        </authorList>
    </citation>
    <scope>NUCLEOTIDE SEQUENCE</scope>
    <source>
        <strain evidence="15">Duluth1</strain>
        <tissue evidence="15">Whole animal</tissue>
    </source>
</reference>
<keyword evidence="11" id="KW-0675">Receptor</keyword>
<evidence type="ECO:0000256" key="12">
    <source>
        <dbReference type="ARBA" id="ARBA00023180"/>
    </source>
</evidence>
<evidence type="ECO:0000256" key="3">
    <source>
        <dbReference type="ARBA" id="ARBA00022588"/>
    </source>
</evidence>
<keyword evidence="16" id="KW-1185">Reference proteome</keyword>
<dbReference type="FunFam" id="3.40.50.10140:FF:000001">
    <property type="entry name" value="Toll-like receptor 2"/>
    <property type="match status" value="1"/>
</dbReference>
<dbReference type="GO" id="GO:0005886">
    <property type="term" value="C:plasma membrane"/>
    <property type="evidence" value="ECO:0007669"/>
    <property type="project" value="TreeGrafter"/>
</dbReference>
<keyword evidence="7" id="KW-0677">Repeat</keyword>
<dbReference type="EMBL" id="JAIWYP010000008">
    <property type="protein sequence ID" value="KAH3786411.1"/>
    <property type="molecule type" value="Genomic_DNA"/>
</dbReference>
<evidence type="ECO:0000256" key="4">
    <source>
        <dbReference type="ARBA" id="ARBA00022614"/>
    </source>
</evidence>
<dbReference type="PANTHER" id="PTHR24365:SF541">
    <property type="entry name" value="PROTEIN TOLL-RELATED"/>
    <property type="match status" value="1"/>
</dbReference>
<proteinExistence type="inferred from homology"/>
<dbReference type="Pfam" id="PF01582">
    <property type="entry name" value="TIR"/>
    <property type="match status" value="1"/>
</dbReference>
<keyword evidence="8" id="KW-0391">Immunity</keyword>
<keyword evidence="6" id="KW-0732">Signal</keyword>
<evidence type="ECO:0000256" key="8">
    <source>
        <dbReference type="ARBA" id="ARBA00022859"/>
    </source>
</evidence>
<dbReference type="PANTHER" id="PTHR24365">
    <property type="entry name" value="TOLL-LIKE RECEPTOR"/>
    <property type="match status" value="1"/>
</dbReference>
<organism evidence="15 16">
    <name type="scientific">Dreissena polymorpha</name>
    <name type="common">Zebra mussel</name>
    <name type="synonym">Mytilus polymorpha</name>
    <dbReference type="NCBI Taxonomy" id="45954"/>
    <lineage>
        <taxon>Eukaryota</taxon>
        <taxon>Metazoa</taxon>
        <taxon>Spiralia</taxon>
        <taxon>Lophotrochozoa</taxon>
        <taxon>Mollusca</taxon>
        <taxon>Bivalvia</taxon>
        <taxon>Autobranchia</taxon>
        <taxon>Heteroconchia</taxon>
        <taxon>Euheterodonta</taxon>
        <taxon>Imparidentia</taxon>
        <taxon>Neoheterodontei</taxon>
        <taxon>Myida</taxon>
        <taxon>Dreissenoidea</taxon>
        <taxon>Dreissenidae</taxon>
        <taxon>Dreissena</taxon>
    </lineage>
</organism>
<protein>
    <recommendedName>
        <fullName evidence="14">TIR domain-containing protein</fullName>
    </recommendedName>
</protein>
<dbReference type="Proteomes" id="UP000828390">
    <property type="component" value="Unassembled WGS sequence"/>
</dbReference>
<dbReference type="PROSITE" id="PS50104">
    <property type="entry name" value="TIR"/>
    <property type="match status" value="1"/>
</dbReference>
<comment type="similarity">
    <text evidence="2">Belongs to the Toll-like receptor family.</text>
</comment>
<keyword evidence="10 13" id="KW-0472">Membrane</keyword>
<evidence type="ECO:0000256" key="9">
    <source>
        <dbReference type="ARBA" id="ARBA00022989"/>
    </source>
</evidence>
<dbReference type="GO" id="GO:0007165">
    <property type="term" value="P:signal transduction"/>
    <property type="evidence" value="ECO:0007669"/>
    <property type="project" value="InterPro"/>
</dbReference>
<dbReference type="GO" id="GO:0045087">
    <property type="term" value="P:innate immune response"/>
    <property type="evidence" value="ECO:0007669"/>
    <property type="project" value="UniProtKB-KW"/>
</dbReference>
<evidence type="ECO:0000256" key="10">
    <source>
        <dbReference type="ARBA" id="ARBA00023136"/>
    </source>
</evidence>
<dbReference type="InterPro" id="IPR035897">
    <property type="entry name" value="Toll_tir_struct_dom_sf"/>
</dbReference>
<feature type="domain" description="TIR" evidence="14">
    <location>
        <begin position="160"/>
        <end position="300"/>
    </location>
</feature>
<evidence type="ECO:0000256" key="2">
    <source>
        <dbReference type="ARBA" id="ARBA00009634"/>
    </source>
</evidence>
<feature type="transmembrane region" description="Helical" evidence="13">
    <location>
        <begin position="104"/>
        <end position="128"/>
    </location>
</feature>
<evidence type="ECO:0000256" key="13">
    <source>
        <dbReference type="SAM" id="Phobius"/>
    </source>
</evidence>
<evidence type="ECO:0000259" key="14">
    <source>
        <dbReference type="PROSITE" id="PS50104"/>
    </source>
</evidence>
<dbReference type="AlphaFoldDB" id="A0A9D4ISE9"/>
<dbReference type="SUPFAM" id="SSF52200">
    <property type="entry name" value="Toll/Interleukin receptor TIR domain"/>
    <property type="match status" value="1"/>
</dbReference>
<reference evidence="15" key="1">
    <citation type="journal article" date="2019" name="bioRxiv">
        <title>The Genome of the Zebra Mussel, Dreissena polymorpha: A Resource for Invasive Species Research.</title>
        <authorList>
            <person name="McCartney M.A."/>
            <person name="Auch B."/>
            <person name="Kono T."/>
            <person name="Mallez S."/>
            <person name="Zhang Y."/>
            <person name="Obille A."/>
            <person name="Becker A."/>
            <person name="Abrahante J.E."/>
            <person name="Garbe J."/>
            <person name="Badalamenti J.P."/>
            <person name="Herman A."/>
            <person name="Mangelson H."/>
            <person name="Liachko I."/>
            <person name="Sullivan S."/>
            <person name="Sone E.D."/>
            <person name="Koren S."/>
            <person name="Silverstein K.A.T."/>
            <person name="Beckman K.B."/>
            <person name="Gohl D.M."/>
        </authorList>
    </citation>
    <scope>NUCLEOTIDE SEQUENCE</scope>
    <source>
        <strain evidence="15">Duluth1</strain>
        <tissue evidence="15">Whole animal</tissue>
    </source>
</reference>
<accession>A0A9D4ISE9</accession>
<evidence type="ECO:0000313" key="16">
    <source>
        <dbReference type="Proteomes" id="UP000828390"/>
    </source>
</evidence>
<gene>
    <name evidence="15" type="ORF">DPMN_164518</name>
</gene>
<sequence>MQSSLNNLLHIDLHVNSLHTLASHIRTGLELNAKKRNSSFGIDLRKNLLDYACENQDFLNWLFEHQSNMKQFEMYVFRLSDGRSMDVKWFKNEISHLESNCRSYTLLIVLCCIVISSALATVAGGMIYRHRWKLRYLLFMSRKRFFGYRRLPDYTLIENYRFDAFISYAEDNFRFILDEVIPTLETGNVSLCLHQRDFLPGNAISDNIIHAIQSSRKTIVILSEAFLRSKWCMYEFNMARMESIYSREDNVCLVIVMLEQVPHDKMPLEMLRWIQENSYIEYTPEQDGNIMFWENLKLAMQ</sequence>
<dbReference type="GO" id="GO:0038023">
    <property type="term" value="F:signaling receptor activity"/>
    <property type="evidence" value="ECO:0007669"/>
    <property type="project" value="TreeGrafter"/>
</dbReference>
<keyword evidence="4" id="KW-0433">Leucine-rich repeat</keyword>
<keyword evidence="3" id="KW-0399">Innate immunity</keyword>
<evidence type="ECO:0000313" key="15">
    <source>
        <dbReference type="EMBL" id="KAH3786411.1"/>
    </source>
</evidence>
<evidence type="ECO:0000256" key="6">
    <source>
        <dbReference type="ARBA" id="ARBA00022729"/>
    </source>
</evidence>
<dbReference type="SMART" id="SM00255">
    <property type="entry name" value="TIR"/>
    <property type="match status" value="1"/>
</dbReference>
<dbReference type="InterPro" id="IPR000157">
    <property type="entry name" value="TIR_dom"/>
</dbReference>
<evidence type="ECO:0000256" key="11">
    <source>
        <dbReference type="ARBA" id="ARBA00023170"/>
    </source>
</evidence>
<keyword evidence="9 13" id="KW-1133">Transmembrane helix</keyword>
<dbReference type="Gene3D" id="3.40.50.10140">
    <property type="entry name" value="Toll/interleukin-1 receptor homology (TIR) domain"/>
    <property type="match status" value="1"/>
</dbReference>
<keyword evidence="12" id="KW-0325">Glycoprotein</keyword>
<evidence type="ECO:0000256" key="1">
    <source>
        <dbReference type="ARBA" id="ARBA00004479"/>
    </source>
</evidence>
<comment type="caution">
    <text evidence="15">The sequence shown here is derived from an EMBL/GenBank/DDBJ whole genome shotgun (WGS) entry which is preliminary data.</text>
</comment>
<evidence type="ECO:0000256" key="5">
    <source>
        <dbReference type="ARBA" id="ARBA00022692"/>
    </source>
</evidence>